<evidence type="ECO:0000256" key="2">
    <source>
        <dbReference type="ARBA" id="ARBA00010876"/>
    </source>
</evidence>
<evidence type="ECO:0000256" key="6">
    <source>
        <dbReference type="ARBA" id="ARBA00037513"/>
    </source>
</evidence>
<dbReference type="EC" id="5.4.99.43" evidence="7"/>
<feature type="region of interest" description="Disordered" evidence="12">
    <location>
        <begin position="1"/>
        <end position="34"/>
    </location>
</feature>
<evidence type="ECO:0000256" key="4">
    <source>
        <dbReference type="ARBA" id="ARBA00023235"/>
    </source>
</evidence>
<dbReference type="GO" id="GO:0003723">
    <property type="term" value="F:RNA binding"/>
    <property type="evidence" value="ECO:0007669"/>
    <property type="project" value="InterPro"/>
</dbReference>
<dbReference type="PANTHER" id="PTHR21600:SF81">
    <property type="entry name" value="21S RRNA PSEUDOURIDINE(2819) SYNTHASE"/>
    <property type="match status" value="1"/>
</dbReference>
<organism evidence="14 15">
    <name type="scientific">Mortierella alpina</name>
    <name type="common">Oleaginous fungus</name>
    <name type="synonym">Mortierella renispora</name>
    <dbReference type="NCBI Taxonomy" id="64518"/>
    <lineage>
        <taxon>Eukaryota</taxon>
        <taxon>Fungi</taxon>
        <taxon>Fungi incertae sedis</taxon>
        <taxon>Mucoromycota</taxon>
        <taxon>Mortierellomycotina</taxon>
        <taxon>Mortierellomycetes</taxon>
        <taxon>Mortierellales</taxon>
        <taxon>Mortierellaceae</taxon>
        <taxon>Mortierella</taxon>
    </lineage>
</organism>
<feature type="compositionally biased region" description="Basic and acidic residues" evidence="12">
    <location>
        <begin position="233"/>
        <end position="242"/>
    </location>
</feature>
<dbReference type="InterPro" id="IPR050188">
    <property type="entry name" value="RluA_PseudoU_synthase"/>
</dbReference>
<evidence type="ECO:0000256" key="12">
    <source>
        <dbReference type="SAM" id="MobiDB-lite"/>
    </source>
</evidence>
<protein>
    <recommendedName>
        <fullName evidence="8">21S rRNA pseudouridine(2819) synthase</fullName>
        <ecNumber evidence="7">5.4.99.43</ecNumber>
    </recommendedName>
    <alternativeName>
        <fullName evidence="10">Pseudouridine synthase 5</fullName>
    </alternativeName>
    <alternativeName>
        <fullName evidence="9">Pseudouridylate synthase PUS5</fullName>
    </alternativeName>
    <alternativeName>
        <fullName evidence="11">Uracil hydrolyase PUS5</fullName>
    </alternativeName>
</protein>
<feature type="region of interest" description="Disordered" evidence="12">
    <location>
        <begin position="218"/>
        <end position="242"/>
    </location>
</feature>
<evidence type="ECO:0000259" key="13">
    <source>
        <dbReference type="Pfam" id="PF00849"/>
    </source>
</evidence>
<evidence type="ECO:0000256" key="3">
    <source>
        <dbReference type="ARBA" id="ARBA00023128"/>
    </source>
</evidence>
<evidence type="ECO:0000256" key="8">
    <source>
        <dbReference type="ARBA" id="ARBA00040626"/>
    </source>
</evidence>
<evidence type="ECO:0000256" key="11">
    <source>
        <dbReference type="ARBA" id="ARBA00042700"/>
    </source>
</evidence>
<dbReference type="Gene3D" id="3.30.2350.10">
    <property type="entry name" value="Pseudouridine synthase"/>
    <property type="match status" value="1"/>
</dbReference>
<comment type="catalytic activity">
    <reaction evidence="5">
        <text>uridine(2819) in 21S rRNA = pseudouridine(2819) in 21S rRNA</text>
        <dbReference type="Rhea" id="RHEA:42556"/>
        <dbReference type="Rhea" id="RHEA-COMP:10113"/>
        <dbReference type="Rhea" id="RHEA-COMP:10114"/>
        <dbReference type="ChEBI" id="CHEBI:65314"/>
        <dbReference type="ChEBI" id="CHEBI:65315"/>
        <dbReference type="EC" id="5.4.99.43"/>
    </reaction>
</comment>
<evidence type="ECO:0000256" key="7">
    <source>
        <dbReference type="ARBA" id="ARBA00038947"/>
    </source>
</evidence>
<accession>A0A9P8A529</accession>
<dbReference type="GO" id="GO:0005739">
    <property type="term" value="C:mitochondrion"/>
    <property type="evidence" value="ECO:0007669"/>
    <property type="project" value="UniProtKB-SubCell"/>
</dbReference>
<dbReference type="AlphaFoldDB" id="A0A9P8A529"/>
<comment type="caution">
    <text evidence="14">The sequence shown here is derived from an EMBL/GenBank/DDBJ whole genome shotgun (WGS) entry which is preliminary data.</text>
</comment>
<dbReference type="CDD" id="cd02869">
    <property type="entry name" value="PseudoU_synth_RluA_like"/>
    <property type="match status" value="1"/>
</dbReference>
<evidence type="ECO:0000256" key="1">
    <source>
        <dbReference type="ARBA" id="ARBA00004173"/>
    </source>
</evidence>
<dbReference type="GO" id="GO:0000455">
    <property type="term" value="P:enzyme-directed rRNA pseudouridine synthesis"/>
    <property type="evidence" value="ECO:0007669"/>
    <property type="project" value="TreeGrafter"/>
</dbReference>
<dbReference type="InterPro" id="IPR006145">
    <property type="entry name" value="PsdUridine_synth_RsuA/RluA"/>
</dbReference>
<reference evidence="14" key="1">
    <citation type="submission" date="2021-07" db="EMBL/GenBank/DDBJ databases">
        <title>Draft genome of Mortierella alpina, strain LL118, isolated from an aspen leaf litter sample.</title>
        <authorList>
            <person name="Yang S."/>
            <person name="Vinatzer B.A."/>
        </authorList>
    </citation>
    <scope>NUCLEOTIDE SEQUENCE</scope>
    <source>
        <strain evidence="14">LL118</strain>
    </source>
</reference>
<feature type="domain" description="Pseudouridine synthase RsuA/RluA-like" evidence="13">
    <location>
        <begin position="184"/>
        <end position="362"/>
    </location>
</feature>
<feature type="region of interest" description="Disordered" evidence="12">
    <location>
        <begin position="262"/>
        <end position="281"/>
    </location>
</feature>
<evidence type="ECO:0000313" key="15">
    <source>
        <dbReference type="Proteomes" id="UP000717515"/>
    </source>
</evidence>
<evidence type="ECO:0000256" key="10">
    <source>
        <dbReference type="ARBA" id="ARBA00041978"/>
    </source>
</evidence>
<evidence type="ECO:0000313" key="14">
    <source>
        <dbReference type="EMBL" id="KAG9322559.1"/>
    </source>
</evidence>
<comment type="similarity">
    <text evidence="2">Belongs to the pseudouridine synthase RluA family.</text>
</comment>
<evidence type="ECO:0000256" key="9">
    <source>
        <dbReference type="ARBA" id="ARBA00041561"/>
    </source>
</evidence>
<dbReference type="PANTHER" id="PTHR21600">
    <property type="entry name" value="MITOCHONDRIAL RNA PSEUDOURIDINE SYNTHASE"/>
    <property type="match status" value="1"/>
</dbReference>
<comment type="subcellular location">
    <subcellularLocation>
        <location evidence="1">Mitochondrion</location>
    </subcellularLocation>
</comment>
<evidence type="ECO:0000256" key="5">
    <source>
        <dbReference type="ARBA" id="ARBA00036927"/>
    </source>
</evidence>
<sequence length="400" mass="44879">MILPLQDPPLPLPPPPRPVCPRSPQEQPEQRKDSSGVYASCFKKKYLHPPLLVVIVPLLPPPQLQQQLLDPETPYSETSRRLDNHFCRCRIGSSTRTTGSLSSTSLQAWPYKVAPASKTQLMALSQVPTIPAIQHLENNDGTWELFHAEGIISYLTRGCYFLKTKKKKQPFIFLFVVWLLVLQEGFPDRPRLVHRLDRTTSGLLILARTRKAAQELTRRFHDGTTGAGTSGARDGDGDGEERRESGLQKMYIAIVGSTHPRPVAGRRCTNKDGNVDLSSTDRQSRLSGNMIIVKEGKQERIEIQKGDVDFTDGLARSSGPVWPSVTYFCIASQSVHNGMYYGVLRLYPRTGRKHQLRVHCAQLLKAPILGDKKYSDSKNMQIADESIGRIHLHMSKITLK</sequence>
<comment type="function">
    <text evidence="6">Pseudouridylate synthase responsible for the pseudouridine-2819 formation in mitochondrial 21S rRNA. May modulate the efficiency or the fidelity of the mitochondrial translation machinery.</text>
</comment>
<dbReference type="InterPro" id="IPR006224">
    <property type="entry name" value="PsdUridine_synth_RluA-like_CS"/>
</dbReference>
<keyword evidence="3" id="KW-0496">Mitochondrion</keyword>
<name>A0A9P8A529_MORAP</name>
<feature type="non-terminal residue" evidence="14">
    <location>
        <position position="1"/>
    </location>
</feature>
<dbReference type="SUPFAM" id="SSF55120">
    <property type="entry name" value="Pseudouridine synthase"/>
    <property type="match status" value="1"/>
</dbReference>
<proteinExistence type="inferred from homology"/>
<dbReference type="Pfam" id="PF00849">
    <property type="entry name" value="PseudoU_synth_2"/>
    <property type="match status" value="1"/>
</dbReference>
<dbReference type="GO" id="GO:0160143">
    <property type="term" value="F:21S rRNA pseudouridine(2819) synthase activity"/>
    <property type="evidence" value="ECO:0007669"/>
    <property type="project" value="UniProtKB-EC"/>
</dbReference>
<keyword evidence="4" id="KW-0413">Isomerase</keyword>
<dbReference type="InterPro" id="IPR020103">
    <property type="entry name" value="PsdUridine_synth_cat_dom_sf"/>
</dbReference>
<gene>
    <name evidence="14" type="ORF">KVV02_001844</name>
</gene>
<dbReference type="EMBL" id="JAIFTL010000140">
    <property type="protein sequence ID" value="KAG9322559.1"/>
    <property type="molecule type" value="Genomic_DNA"/>
</dbReference>
<feature type="compositionally biased region" description="Pro residues" evidence="12">
    <location>
        <begin position="1"/>
        <end position="21"/>
    </location>
</feature>
<dbReference type="Proteomes" id="UP000717515">
    <property type="component" value="Unassembled WGS sequence"/>
</dbReference>
<dbReference type="PROSITE" id="PS01129">
    <property type="entry name" value="PSI_RLU"/>
    <property type="match status" value="1"/>
</dbReference>